<name>A0A6A7ANE7_9PLEO</name>
<dbReference type="AlphaFoldDB" id="A0A6A7ANE7"/>
<evidence type="ECO:0000313" key="1">
    <source>
        <dbReference type="EMBL" id="KAF2843837.1"/>
    </source>
</evidence>
<reference evidence="1" key="1">
    <citation type="submission" date="2020-01" db="EMBL/GenBank/DDBJ databases">
        <authorList>
            <consortium name="DOE Joint Genome Institute"/>
            <person name="Haridas S."/>
            <person name="Albert R."/>
            <person name="Binder M."/>
            <person name="Bloem J."/>
            <person name="Labutti K."/>
            <person name="Salamov A."/>
            <person name="Andreopoulos B."/>
            <person name="Baker S.E."/>
            <person name="Barry K."/>
            <person name="Bills G."/>
            <person name="Bluhm B.H."/>
            <person name="Cannon C."/>
            <person name="Castanera R."/>
            <person name="Culley D.E."/>
            <person name="Daum C."/>
            <person name="Ezra D."/>
            <person name="Gonzalez J.B."/>
            <person name="Henrissat B."/>
            <person name="Kuo A."/>
            <person name="Liang C."/>
            <person name="Lipzen A."/>
            <person name="Lutzoni F."/>
            <person name="Magnuson J."/>
            <person name="Mondo S."/>
            <person name="Nolan M."/>
            <person name="Ohm R."/>
            <person name="Pangilinan J."/>
            <person name="Park H.-J."/>
            <person name="Ramirez L."/>
            <person name="Alfaro M."/>
            <person name="Sun H."/>
            <person name="Tritt A."/>
            <person name="Yoshinaga Y."/>
            <person name="Zwiers L.-H."/>
            <person name="Turgeon B.G."/>
            <person name="Goodwin S.B."/>
            <person name="Spatafora J.W."/>
            <person name="Crous P.W."/>
            <person name="Grigoriev I.V."/>
        </authorList>
    </citation>
    <scope>NUCLEOTIDE SEQUENCE</scope>
    <source>
        <strain evidence="1">IPT5</strain>
    </source>
</reference>
<gene>
    <name evidence="1" type="ORF">T440DRAFT_473866</name>
</gene>
<accession>A0A6A7ANE7</accession>
<dbReference type="Proteomes" id="UP000799423">
    <property type="component" value="Unassembled WGS sequence"/>
</dbReference>
<protein>
    <submittedName>
        <fullName evidence="1">Uncharacterized protein</fullName>
    </submittedName>
</protein>
<keyword evidence="2" id="KW-1185">Reference proteome</keyword>
<sequence length="75" mass="8275">MSSSSEGAISLSTLSFPTGFVSSIEDLDALSEDMIQVEQVRADNFVGKCCGSQCLWCLQRQVVYPKQYCLHLKVP</sequence>
<evidence type="ECO:0000313" key="2">
    <source>
        <dbReference type="Proteomes" id="UP000799423"/>
    </source>
</evidence>
<proteinExistence type="predicted"/>
<dbReference type="EMBL" id="MU006554">
    <property type="protein sequence ID" value="KAF2843837.1"/>
    <property type="molecule type" value="Genomic_DNA"/>
</dbReference>
<organism evidence="1 2">
    <name type="scientific">Plenodomus tracheiphilus IPT5</name>
    <dbReference type="NCBI Taxonomy" id="1408161"/>
    <lineage>
        <taxon>Eukaryota</taxon>
        <taxon>Fungi</taxon>
        <taxon>Dikarya</taxon>
        <taxon>Ascomycota</taxon>
        <taxon>Pezizomycotina</taxon>
        <taxon>Dothideomycetes</taxon>
        <taxon>Pleosporomycetidae</taxon>
        <taxon>Pleosporales</taxon>
        <taxon>Pleosporineae</taxon>
        <taxon>Leptosphaeriaceae</taxon>
        <taxon>Plenodomus</taxon>
    </lineage>
</organism>